<dbReference type="STRING" id="391616.OA238_c21070"/>
<dbReference type="eggNOG" id="COG2113">
    <property type="taxonomic scope" value="Bacteria"/>
</dbReference>
<dbReference type="CDD" id="cd13642">
    <property type="entry name" value="PBP2_BCP_1"/>
    <property type="match status" value="1"/>
</dbReference>
<dbReference type="Proteomes" id="UP000004688">
    <property type="component" value="Chromosome"/>
</dbReference>
<dbReference type="AlphaFoldDB" id="M9RJ25"/>
<dbReference type="Pfam" id="PF04069">
    <property type="entry name" value="OpuAC"/>
    <property type="match status" value="1"/>
</dbReference>
<name>M9RJ25_9RHOB</name>
<dbReference type="OrthoDB" id="9787902at2"/>
<dbReference type="RefSeq" id="WP_015495299.1">
    <property type="nucleotide sequence ID" value="NC_020908.1"/>
</dbReference>
<dbReference type="KEGG" id="oar:OA238_c21070"/>
<sequence length="316" mass="34489">MIKVTLPIATAMTMLLSTAAIAQDVVIGVPNWASAAATANILKIAIEDNLGLEVALQNGTNPIIFEAMDTGSMHVHPEVWMPNQQNLYDTFVTERGSVAMNPNTVLSDQNICVTRATQERTGIVALSELTDPIMSANFDTDGDGMGEMWIGGAGWASTNVEKIRAQSYGYAETMQMMEMDEALAMAQVDAAIAQDKNIVFYCYTPHHMFSLYDLVKLTEPAYDAAKWNVVQPTDDPNWLEVSTAPTAWDATRLHVFYSVALADTQPLAATMLANVSFDTEQVNGMVYALSVEGKDPAVFAREWVDANGSLVDAWFK</sequence>
<evidence type="ECO:0000313" key="4">
    <source>
        <dbReference type="Proteomes" id="UP000004688"/>
    </source>
</evidence>
<keyword evidence="1" id="KW-0732">Signal</keyword>
<gene>
    <name evidence="3" type="primary">proX</name>
    <name evidence="3" type="ORF">OA238_c21070</name>
</gene>
<dbReference type="Gene3D" id="3.10.105.10">
    <property type="entry name" value="Dipeptide-binding Protein, Domain 3"/>
    <property type="match status" value="2"/>
</dbReference>
<feature type="domain" description="ABC-type glycine betaine transport system substrate-binding" evidence="2">
    <location>
        <begin position="24"/>
        <end position="305"/>
    </location>
</feature>
<protein>
    <submittedName>
        <fullName evidence="3">Glycine betaine-binding periplasmic protein</fullName>
    </submittedName>
</protein>
<dbReference type="InterPro" id="IPR007210">
    <property type="entry name" value="ABC_Gly_betaine_transp_sub-bd"/>
</dbReference>
<dbReference type="SUPFAM" id="SSF53850">
    <property type="entry name" value="Periplasmic binding protein-like II"/>
    <property type="match status" value="1"/>
</dbReference>
<accession>M9RJ25</accession>
<dbReference type="Gene3D" id="3.40.190.100">
    <property type="entry name" value="Glycine betaine-binding periplasmic protein, domain 2"/>
    <property type="match status" value="1"/>
</dbReference>
<feature type="signal peptide" evidence="1">
    <location>
        <begin position="1"/>
        <end position="22"/>
    </location>
</feature>
<reference evidence="3 4" key="1">
    <citation type="journal article" date="2013" name="PLoS ONE">
        <title>Poles Apart: Arctic and Antarctic Octadecabacter strains Share High Genome Plasticity and a New Type of Xanthorhodopsin.</title>
        <authorList>
            <person name="Vollmers J."/>
            <person name="Voget S."/>
            <person name="Dietrich S."/>
            <person name="Gollnow K."/>
            <person name="Smits M."/>
            <person name="Meyer K."/>
            <person name="Brinkhoff T."/>
            <person name="Simon M."/>
            <person name="Daniel R."/>
        </authorList>
    </citation>
    <scope>NUCLEOTIDE SEQUENCE [LARGE SCALE GENOMIC DNA]</scope>
    <source>
        <strain evidence="3 4">238</strain>
    </source>
</reference>
<evidence type="ECO:0000259" key="2">
    <source>
        <dbReference type="Pfam" id="PF04069"/>
    </source>
</evidence>
<evidence type="ECO:0000256" key="1">
    <source>
        <dbReference type="SAM" id="SignalP"/>
    </source>
</evidence>
<keyword evidence="4" id="KW-1185">Reference proteome</keyword>
<dbReference type="HOGENOM" id="CLU_070055_0_0_5"/>
<dbReference type="GO" id="GO:0043190">
    <property type="term" value="C:ATP-binding cassette (ABC) transporter complex"/>
    <property type="evidence" value="ECO:0007669"/>
    <property type="project" value="InterPro"/>
</dbReference>
<dbReference type="GO" id="GO:0022857">
    <property type="term" value="F:transmembrane transporter activity"/>
    <property type="evidence" value="ECO:0007669"/>
    <property type="project" value="InterPro"/>
</dbReference>
<evidence type="ECO:0000313" key="3">
    <source>
        <dbReference type="EMBL" id="AGI72197.1"/>
    </source>
</evidence>
<feature type="chain" id="PRO_5004102095" evidence="1">
    <location>
        <begin position="23"/>
        <end position="316"/>
    </location>
</feature>
<proteinExistence type="predicted"/>
<dbReference type="EMBL" id="CP003742">
    <property type="protein sequence ID" value="AGI72197.1"/>
    <property type="molecule type" value="Genomic_DNA"/>
</dbReference>
<organism evidence="3 4">
    <name type="scientific">Octadecabacter arcticus 238</name>
    <dbReference type="NCBI Taxonomy" id="391616"/>
    <lineage>
        <taxon>Bacteria</taxon>
        <taxon>Pseudomonadati</taxon>
        <taxon>Pseudomonadota</taxon>
        <taxon>Alphaproteobacteria</taxon>
        <taxon>Rhodobacterales</taxon>
        <taxon>Roseobacteraceae</taxon>
        <taxon>Octadecabacter</taxon>
    </lineage>
</organism>